<accession>A0A9D4KWN8</accession>
<dbReference type="Proteomes" id="UP000828390">
    <property type="component" value="Unassembled WGS sequence"/>
</dbReference>
<sequence length="173" mass="19920">MTTSVDSVHKSSDYHDQVFINHLIYRRGEANKWPLEKAIEELLLKGDVHPDKKLKMFCQDHSQLCCSDCVLLNHRQCTNLALISESVKKLSVDMPQLSNNIQTNLDELNKFIRVQEASIQSIEGSYCEKLQEILRKKLFAALDKLENTTLKELDRIRTTLQTSLKKMLTTVSD</sequence>
<protein>
    <recommendedName>
        <fullName evidence="3">B box-type domain-containing protein</fullName>
    </recommendedName>
</protein>
<evidence type="ECO:0000313" key="2">
    <source>
        <dbReference type="Proteomes" id="UP000828390"/>
    </source>
</evidence>
<dbReference type="CDD" id="cd19756">
    <property type="entry name" value="Bbox2"/>
    <property type="match status" value="1"/>
</dbReference>
<dbReference type="AlphaFoldDB" id="A0A9D4KWN8"/>
<reference evidence="1" key="1">
    <citation type="journal article" date="2019" name="bioRxiv">
        <title>The Genome of the Zebra Mussel, Dreissena polymorpha: A Resource for Invasive Species Research.</title>
        <authorList>
            <person name="McCartney M.A."/>
            <person name="Auch B."/>
            <person name="Kono T."/>
            <person name="Mallez S."/>
            <person name="Zhang Y."/>
            <person name="Obille A."/>
            <person name="Becker A."/>
            <person name="Abrahante J.E."/>
            <person name="Garbe J."/>
            <person name="Badalamenti J.P."/>
            <person name="Herman A."/>
            <person name="Mangelson H."/>
            <person name="Liachko I."/>
            <person name="Sullivan S."/>
            <person name="Sone E.D."/>
            <person name="Koren S."/>
            <person name="Silverstein K.A.T."/>
            <person name="Beckman K.B."/>
            <person name="Gohl D.M."/>
        </authorList>
    </citation>
    <scope>NUCLEOTIDE SEQUENCE</scope>
    <source>
        <strain evidence="1">Duluth1</strain>
        <tissue evidence="1">Whole animal</tissue>
    </source>
</reference>
<reference evidence="1" key="2">
    <citation type="submission" date="2020-11" db="EMBL/GenBank/DDBJ databases">
        <authorList>
            <person name="McCartney M.A."/>
            <person name="Auch B."/>
            <person name="Kono T."/>
            <person name="Mallez S."/>
            <person name="Becker A."/>
            <person name="Gohl D.M."/>
            <person name="Silverstein K.A.T."/>
            <person name="Koren S."/>
            <person name="Bechman K.B."/>
            <person name="Herman A."/>
            <person name="Abrahante J.E."/>
            <person name="Garbe J."/>
        </authorList>
    </citation>
    <scope>NUCLEOTIDE SEQUENCE</scope>
    <source>
        <strain evidence="1">Duluth1</strain>
        <tissue evidence="1">Whole animal</tissue>
    </source>
</reference>
<name>A0A9D4KWN8_DREPO</name>
<keyword evidence="2" id="KW-1185">Reference proteome</keyword>
<dbReference type="SUPFAM" id="SSF57845">
    <property type="entry name" value="B-box zinc-binding domain"/>
    <property type="match status" value="1"/>
</dbReference>
<evidence type="ECO:0000313" key="1">
    <source>
        <dbReference type="EMBL" id="KAH3846386.1"/>
    </source>
</evidence>
<evidence type="ECO:0008006" key="3">
    <source>
        <dbReference type="Google" id="ProtNLM"/>
    </source>
</evidence>
<proteinExistence type="predicted"/>
<organism evidence="1 2">
    <name type="scientific">Dreissena polymorpha</name>
    <name type="common">Zebra mussel</name>
    <name type="synonym">Mytilus polymorpha</name>
    <dbReference type="NCBI Taxonomy" id="45954"/>
    <lineage>
        <taxon>Eukaryota</taxon>
        <taxon>Metazoa</taxon>
        <taxon>Spiralia</taxon>
        <taxon>Lophotrochozoa</taxon>
        <taxon>Mollusca</taxon>
        <taxon>Bivalvia</taxon>
        <taxon>Autobranchia</taxon>
        <taxon>Heteroconchia</taxon>
        <taxon>Euheterodonta</taxon>
        <taxon>Imparidentia</taxon>
        <taxon>Neoheterodontei</taxon>
        <taxon>Myida</taxon>
        <taxon>Dreissenoidea</taxon>
        <taxon>Dreissenidae</taxon>
        <taxon>Dreissena</taxon>
    </lineage>
</organism>
<dbReference type="EMBL" id="JAIWYP010000003">
    <property type="protein sequence ID" value="KAH3846386.1"/>
    <property type="molecule type" value="Genomic_DNA"/>
</dbReference>
<gene>
    <name evidence="1" type="ORF">DPMN_088687</name>
</gene>
<comment type="caution">
    <text evidence="1">The sequence shown here is derived from an EMBL/GenBank/DDBJ whole genome shotgun (WGS) entry which is preliminary data.</text>
</comment>
<dbReference type="Gene3D" id="3.30.160.60">
    <property type="entry name" value="Classic Zinc Finger"/>
    <property type="match status" value="1"/>
</dbReference>